<feature type="compositionally biased region" description="Pro residues" evidence="1">
    <location>
        <begin position="187"/>
        <end position="197"/>
    </location>
</feature>
<dbReference type="OrthoDB" id="438130at2759"/>
<dbReference type="InterPro" id="IPR002048">
    <property type="entry name" value="EF_hand_dom"/>
</dbReference>
<feature type="domain" description="EF-hand" evidence="2">
    <location>
        <begin position="925"/>
        <end position="960"/>
    </location>
</feature>
<keyword evidence="4" id="KW-1185">Reference proteome</keyword>
<accession>A0A1Q9DMV3</accession>
<sequence>MEAQQTSAEQPTEAALPAAETATETPSPIAAPPGVPMKAPPPSLLAKEEPKEPAPTPEIGQLITLTDDLQVVRFTNGTIHLKRAGKEPEAITPSMFDALLQSIRTQANASAPSAMSGFTGLASTNRGSAPGTDNDPIEWGDMDPNFRQALQDSPELLKAYNTVRNPKKVAKLDPATNSFTPTTNIELPPPSVETPPPQVTMENLSTVLATYHEQTVQPSLDLLSNHIRQDVISRLDKQGSVIRYEGLALQSLEADAIRRTVLIHGLPPFTTKSQIDHNLHYLLQQAQLTESDIQTTSNHVNTSTNAFLKITFLQESTSKHFFQTFKQKKRWYHSNEAEDAPLRIERDVPMLERIERAPLHAVIDSLTKPQPPAMDEYLRCDFNSLQVWDNAEESLLAQVLYLPDKNLSYACYLLVVPRFFEEVREHFPRFFGDKLSSTIQFMQAYAAASRHATTALRYHFSQTKDVSNISREDAIRSFPYPIYPIELHDELSTQLSKNPNFILQGFLGMQTQIQQAVSDLGINLEDYGRKGKGTARNKGKGKGKRSDRKGYQSDMYRNPAEEEEDTDEDYKDYKPKSGKGSSWRQGQNYWDRSNYAASSSRDTGKGSYSQWSDYRRPASSRVDYSGPKDRPEKWWKARDFDDYDPRFDELVQDSTRRRREDDRQQEGRHTRQRGRGLDDPTLYFPCEKLNYAMEVRLLLLMVMVSAMLARWLSLATLLLARMANFVLSSLLEWSRLLVHILQTHWEDKAPHWKAKIYHWYAFTNGTIHNWPPSLGPSVMARSQTNRHASGGMKSPPPARAMALPAFGVDSDEVEPVSPIAAEEAALVITSADDELLPRPEDDVEGQVADFLEQLPPGDSHKVVVDDQSARIEGGGEFLLRLLEPGRLQRLNSNLMTPAVAVSSKAAEGRSKCFGREGGDVPETIEEFAPVREAFRSYDQHGCGRIDMVSLAQVLKAGGLSEIEVSRLLQEAAGVLSASESVDYEVEASHQEVMARVGQQLFDWQLLDWAEEAREVVAKQGSELPVDWERLLGMDVQILTAVVEGPRGVLQAILSMLSSRGS</sequence>
<feature type="region of interest" description="Disordered" evidence="1">
    <location>
        <begin position="651"/>
        <end position="674"/>
    </location>
</feature>
<feature type="region of interest" description="Disordered" evidence="1">
    <location>
        <begin position="172"/>
        <end position="197"/>
    </location>
</feature>
<feature type="compositionally biased region" description="Polar residues" evidence="1">
    <location>
        <begin position="579"/>
        <end position="612"/>
    </location>
</feature>
<comment type="caution">
    <text evidence="3">The sequence shown here is derived from an EMBL/GenBank/DDBJ whole genome shotgun (WGS) entry which is preliminary data.</text>
</comment>
<feature type="region of interest" description="Disordered" evidence="1">
    <location>
        <begin position="1"/>
        <end position="58"/>
    </location>
</feature>
<feature type="region of interest" description="Disordered" evidence="1">
    <location>
        <begin position="526"/>
        <end position="630"/>
    </location>
</feature>
<evidence type="ECO:0000313" key="3">
    <source>
        <dbReference type="EMBL" id="OLP96493.1"/>
    </source>
</evidence>
<organism evidence="3 4">
    <name type="scientific">Symbiodinium microadriaticum</name>
    <name type="common">Dinoflagellate</name>
    <name type="synonym">Zooxanthella microadriatica</name>
    <dbReference type="NCBI Taxonomy" id="2951"/>
    <lineage>
        <taxon>Eukaryota</taxon>
        <taxon>Sar</taxon>
        <taxon>Alveolata</taxon>
        <taxon>Dinophyceae</taxon>
        <taxon>Suessiales</taxon>
        <taxon>Symbiodiniaceae</taxon>
        <taxon>Symbiodinium</taxon>
    </lineage>
</organism>
<feature type="compositionally biased region" description="Low complexity" evidence="1">
    <location>
        <begin position="8"/>
        <end position="28"/>
    </location>
</feature>
<feature type="compositionally biased region" description="Pro residues" evidence="1">
    <location>
        <begin position="29"/>
        <end position="43"/>
    </location>
</feature>
<evidence type="ECO:0000256" key="1">
    <source>
        <dbReference type="SAM" id="MobiDB-lite"/>
    </source>
</evidence>
<name>A0A1Q9DMV3_SYMMI</name>
<reference evidence="3 4" key="1">
    <citation type="submission" date="2016-02" db="EMBL/GenBank/DDBJ databases">
        <title>Genome analysis of coral dinoflagellate symbionts highlights evolutionary adaptations to a symbiotic lifestyle.</title>
        <authorList>
            <person name="Aranda M."/>
            <person name="Li Y."/>
            <person name="Liew Y.J."/>
            <person name="Baumgarten S."/>
            <person name="Simakov O."/>
            <person name="Wilson M."/>
            <person name="Piel J."/>
            <person name="Ashoor H."/>
            <person name="Bougouffa S."/>
            <person name="Bajic V.B."/>
            <person name="Ryu T."/>
            <person name="Ravasi T."/>
            <person name="Bayer T."/>
            <person name="Micklem G."/>
            <person name="Kim H."/>
            <person name="Bhak J."/>
            <person name="Lajeunesse T.C."/>
            <person name="Voolstra C.R."/>
        </authorList>
    </citation>
    <scope>NUCLEOTIDE SEQUENCE [LARGE SCALE GENOMIC DNA]</scope>
    <source>
        <strain evidence="3 4">CCMP2467</strain>
    </source>
</reference>
<evidence type="ECO:0000259" key="2">
    <source>
        <dbReference type="PROSITE" id="PS50222"/>
    </source>
</evidence>
<feature type="compositionally biased region" description="Basic and acidic residues" evidence="1">
    <location>
        <begin position="651"/>
        <end position="669"/>
    </location>
</feature>
<dbReference type="Proteomes" id="UP000186817">
    <property type="component" value="Unassembled WGS sequence"/>
</dbReference>
<dbReference type="PROSITE" id="PS50222">
    <property type="entry name" value="EF_HAND_2"/>
    <property type="match status" value="1"/>
</dbReference>
<feature type="compositionally biased region" description="Basic residues" evidence="1">
    <location>
        <begin position="530"/>
        <end position="547"/>
    </location>
</feature>
<evidence type="ECO:0000313" key="4">
    <source>
        <dbReference type="Proteomes" id="UP000186817"/>
    </source>
</evidence>
<dbReference type="AlphaFoldDB" id="A0A1Q9DMV3"/>
<feature type="compositionally biased region" description="Acidic residues" evidence="1">
    <location>
        <begin position="561"/>
        <end position="570"/>
    </location>
</feature>
<proteinExistence type="predicted"/>
<dbReference type="GO" id="GO:0005509">
    <property type="term" value="F:calcium ion binding"/>
    <property type="evidence" value="ECO:0007669"/>
    <property type="project" value="InterPro"/>
</dbReference>
<feature type="compositionally biased region" description="Polar residues" evidence="1">
    <location>
        <begin position="175"/>
        <end position="185"/>
    </location>
</feature>
<protein>
    <recommendedName>
        <fullName evidence="2">EF-hand domain-containing protein</fullName>
    </recommendedName>
</protein>
<dbReference type="EMBL" id="LSRX01000465">
    <property type="protein sequence ID" value="OLP96493.1"/>
    <property type="molecule type" value="Genomic_DNA"/>
</dbReference>
<gene>
    <name evidence="3" type="ORF">AK812_SmicGene21261</name>
</gene>